<comment type="caution">
    <text evidence="1">The sequence shown here is derived from an EMBL/GenBank/DDBJ whole genome shotgun (WGS) entry which is preliminary data.</text>
</comment>
<gene>
    <name evidence="1" type="ORF">M23134_07019</name>
</gene>
<protein>
    <submittedName>
        <fullName evidence="1">Uncharacterized protein</fullName>
    </submittedName>
</protein>
<organism evidence="1 2">
    <name type="scientific">Microscilla marina ATCC 23134</name>
    <dbReference type="NCBI Taxonomy" id="313606"/>
    <lineage>
        <taxon>Bacteria</taxon>
        <taxon>Pseudomonadati</taxon>
        <taxon>Bacteroidota</taxon>
        <taxon>Cytophagia</taxon>
        <taxon>Cytophagales</taxon>
        <taxon>Microscillaceae</taxon>
        <taxon>Microscilla</taxon>
    </lineage>
</organism>
<reference evidence="1 2" key="1">
    <citation type="submission" date="2007-01" db="EMBL/GenBank/DDBJ databases">
        <authorList>
            <person name="Haygood M."/>
            <person name="Podell S."/>
            <person name="Anderson C."/>
            <person name="Hopkinson B."/>
            <person name="Roe K."/>
            <person name="Barbeau K."/>
            <person name="Gaasterland T."/>
            <person name="Ferriera S."/>
            <person name="Johnson J."/>
            <person name="Kravitz S."/>
            <person name="Beeson K."/>
            <person name="Sutton G."/>
            <person name="Rogers Y.-H."/>
            <person name="Friedman R."/>
            <person name="Frazier M."/>
            <person name="Venter J.C."/>
        </authorList>
    </citation>
    <scope>NUCLEOTIDE SEQUENCE [LARGE SCALE GENOMIC DNA]</scope>
    <source>
        <strain evidence="1 2">ATCC 23134</strain>
    </source>
</reference>
<dbReference type="EMBL" id="AAWS01000034">
    <property type="protein sequence ID" value="EAY26424.1"/>
    <property type="molecule type" value="Genomic_DNA"/>
</dbReference>
<name>A1ZT34_MICM2</name>
<dbReference type="Proteomes" id="UP000004095">
    <property type="component" value="Unassembled WGS sequence"/>
</dbReference>
<keyword evidence="2" id="KW-1185">Reference proteome</keyword>
<sequence>MNVPISEDINHQAKKIIVFPKGAHIRQKINSIALTKVIIIPSIFLVKVR</sequence>
<accession>A1ZT34</accession>
<evidence type="ECO:0000313" key="2">
    <source>
        <dbReference type="Proteomes" id="UP000004095"/>
    </source>
</evidence>
<dbReference type="AlphaFoldDB" id="A1ZT34"/>
<proteinExistence type="predicted"/>
<evidence type="ECO:0000313" key="1">
    <source>
        <dbReference type="EMBL" id="EAY26424.1"/>
    </source>
</evidence>